<dbReference type="GO" id="GO:0009507">
    <property type="term" value="C:chloroplast"/>
    <property type="evidence" value="ECO:0007669"/>
    <property type="project" value="UniProtKB-SubCell"/>
</dbReference>
<evidence type="ECO:0000259" key="7">
    <source>
        <dbReference type="PROSITE" id="PS00651"/>
    </source>
</evidence>
<dbReference type="InterPro" id="IPR000244">
    <property type="entry name" value="Ribosomal_bL9"/>
</dbReference>
<dbReference type="Pfam" id="PF03948">
    <property type="entry name" value="Ribosomal_L9_C"/>
    <property type="match status" value="1"/>
</dbReference>
<dbReference type="Gene3D" id="3.40.5.10">
    <property type="entry name" value="Ribosomal protein L9, N-terminal domain"/>
    <property type="match status" value="1"/>
</dbReference>
<dbReference type="GO" id="GO:0003735">
    <property type="term" value="F:structural constituent of ribosome"/>
    <property type="evidence" value="ECO:0007669"/>
    <property type="project" value="InterPro"/>
</dbReference>
<dbReference type="NCBIfam" id="TIGR00158">
    <property type="entry name" value="L9"/>
    <property type="match status" value="1"/>
</dbReference>
<keyword evidence="3 6" id="KW-0694">RNA-binding</keyword>
<keyword evidence="8" id="KW-0150">Chloroplast</keyword>
<dbReference type="InterPro" id="IPR036935">
    <property type="entry name" value="Ribosomal_bL9_N_sf"/>
</dbReference>
<dbReference type="GO" id="GO:0019843">
    <property type="term" value="F:rRNA binding"/>
    <property type="evidence" value="ECO:0007669"/>
    <property type="project" value="UniProtKB-UniRule"/>
</dbReference>
<reference evidence="8" key="1">
    <citation type="journal article" date="2017" name="J. Phycol.">
        <title>Analysis of chloroplast genomes and a supermatrix inform reclassification of the Rhodomelaceae (Rhodophyta).</title>
        <authorList>
            <person name="Diaz-Tapia P."/>
            <person name="Maggs C.A."/>
            <person name="West J.A."/>
            <person name="Verbruggen H."/>
        </authorList>
    </citation>
    <scope>NUCLEOTIDE SEQUENCE</scope>
    <source>
        <strain evidence="8">JW3660</strain>
    </source>
</reference>
<evidence type="ECO:0000256" key="1">
    <source>
        <dbReference type="ARBA" id="ARBA00010605"/>
    </source>
</evidence>
<evidence type="ECO:0000256" key="2">
    <source>
        <dbReference type="ARBA" id="ARBA00022730"/>
    </source>
</evidence>
<dbReference type="HAMAP" id="MF_00503">
    <property type="entry name" value="Ribosomal_bL9"/>
    <property type="match status" value="1"/>
</dbReference>
<keyword evidence="8" id="KW-0934">Plastid</keyword>
<evidence type="ECO:0000256" key="6">
    <source>
        <dbReference type="HAMAP-Rule" id="MF_00503"/>
    </source>
</evidence>
<organism evidence="8">
    <name type="scientific">Bostrychia moritziana</name>
    <name type="common">Red alga</name>
    <name type="synonym">Polysiphonia moritziana</name>
    <dbReference type="NCBI Taxonomy" id="103713"/>
    <lineage>
        <taxon>Eukaryota</taxon>
        <taxon>Rhodophyta</taxon>
        <taxon>Florideophyceae</taxon>
        <taxon>Rhodymeniophycidae</taxon>
        <taxon>Ceramiales</taxon>
        <taxon>Rhodomelaceae</taxon>
        <taxon>Bostrychia</taxon>
    </lineage>
</organism>
<name>A0A1Z1M767_BOSMO</name>
<evidence type="ECO:0000256" key="3">
    <source>
        <dbReference type="ARBA" id="ARBA00022884"/>
    </source>
</evidence>
<dbReference type="GO" id="GO:0006412">
    <property type="term" value="P:translation"/>
    <property type="evidence" value="ECO:0007669"/>
    <property type="project" value="UniProtKB-UniRule"/>
</dbReference>
<dbReference type="GO" id="GO:0005840">
    <property type="term" value="C:ribosome"/>
    <property type="evidence" value="ECO:0007669"/>
    <property type="project" value="UniProtKB-KW"/>
</dbReference>
<dbReference type="InterPro" id="IPR009027">
    <property type="entry name" value="Ribosomal_bL9/RNase_H1_N"/>
</dbReference>
<dbReference type="RefSeq" id="YP_009393180.1">
    <property type="nucleotide sequence ID" value="NC_035266.1"/>
</dbReference>
<dbReference type="InterPro" id="IPR020594">
    <property type="entry name" value="Ribosomal_bL9_bac/chp"/>
</dbReference>
<dbReference type="Gene3D" id="3.10.430.100">
    <property type="entry name" value="Ribosomal protein L9, C-terminal domain"/>
    <property type="match status" value="1"/>
</dbReference>
<feature type="domain" description="Ribosomal protein L9" evidence="7">
    <location>
        <begin position="17"/>
        <end position="44"/>
    </location>
</feature>
<dbReference type="SUPFAM" id="SSF55658">
    <property type="entry name" value="L9 N-domain-like"/>
    <property type="match status" value="1"/>
</dbReference>
<protein>
    <recommendedName>
        <fullName evidence="6">Large ribosomal subunit protein bL9c</fullName>
    </recommendedName>
</protein>
<dbReference type="GeneID" id="33354832"/>
<evidence type="ECO:0000256" key="4">
    <source>
        <dbReference type="ARBA" id="ARBA00022980"/>
    </source>
</evidence>
<keyword evidence="4 6" id="KW-0689">Ribosomal protein</keyword>
<proteinExistence type="inferred from homology"/>
<dbReference type="SUPFAM" id="SSF55653">
    <property type="entry name" value="Ribosomal protein L9 C-domain"/>
    <property type="match status" value="1"/>
</dbReference>
<dbReference type="PANTHER" id="PTHR21368">
    <property type="entry name" value="50S RIBOSOMAL PROTEIN L9"/>
    <property type="match status" value="1"/>
</dbReference>
<dbReference type="GO" id="GO:1990904">
    <property type="term" value="C:ribonucleoprotein complex"/>
    <property type="evidence" value="ECO:0007669"/>
    <property type="project" value="UniProtKB-KW"/>
</dbReference>
<sequence>MKKTIYVLLKESHVELGKKGNIKNVTPGYAFNYLIPKNIAEIATKKKIKHIKMFEEIKNKKTETNKIVSYQIQKKLNNIQSINLKKKKGEKNLIFGSITEKDISQYIQKNTSINLEKKYIHIPNIKTLGSFEIKIDLSNNIFSTIELNILPQNI</sequence>
<dbReference type="AlphaFoldDB" id="A0A1Z1M767"/>
<keyword evidence="2 6" id="KW-0699">rRNA-binding</keyword>
<keyword evidence="5 6" id="KW-0687">Ribonucleoprotein</keyword>
<comment type="subcellular location">
    <subcellularLocation>
        <location evidence="6">Plastid</location>
        <location evidence="6">Chloroplast</location>
    </subcellularLocation>
</comment>
<accession>A0A1Z1M767</accession>
<gene>
    <name evidence="6 8" type="primary">rpl9</name>
</gene>
<dbReference type="EMBL" id="MF101419">
    <property type="protein sequence ID" value="ARW61742.1"/>
    <property type="molecule type" value="Genomic_DNA"/>
</dbReference>
<dbReference type="InterPro" id="IPR020069">
    <property type="entry name" value="Ribosomal_bL9_C"/>
</dbReference>
<evidence type="ECO:0000313" key="8">
    <source>
        <dbReference type="EMBL" id="ARW61742.1"/>
    </source>
</evidence>
<evidence type="ECO:0000256" key="5">
    <source>
        <dbReference type="ARBA" id="ARBA00023274"/>
    </source>
</evidence>
<dbReference type="InterPro" id="IPR036791">
    <property type="entry name" value="Ribosomal_bL9_C_sf"/>
</dbReference>
<comment type="similarity">
    <text evidence="1 6">Belongs to the bacterial ribosomal protein bL9 family.</text>
</comment>
<geneLocation type="chloroplast" evidence="8"/>
<dbReference type="PROSITE" id="PS00651">
    <property type="entry name" value="RIBOSOMAL_L9"/>
    <property type="match status" value="1"/>
</dbReference>
<dbReference type="Pfam" id="PF01281">
    <property type="entry name" value="Ribosomal_L9_N"/>
    <property type="match status" value="1"/>
</dbReference>
<dbReference type="InterPro" id="IPR020070">
    <property type="entry name" value="Ribosomal_bL9_N"/>
</dbReference>
<comment type="function">
    <text evidence="6">Binds to the 23S rRNA.</text>
</comment>